<evidence type="ECO:0000256" key="3">
    <source>
        <dbReference type="ARBA" id="ARBA00023125"/>
    </source>
</evidence>
<keyword evidence="4 5" id="KW-0804">Transcription</keyword>
<keyword evidence="9" id="KW-1185">Reference proteome</keyword>
<comment type="subcellular location">
    <subcellularLocation>
        <location evidence="5">Nucleus</location>
    </subcellularLocation>
</comment>
<sequence length="586" mass="65775">MLTDLTQRQGRVDNPSPVRCAAAETMMTLFMNSSREAEERLTREQKRDHQTVKKIRAKGGHKKVFANDQTDDPASVKKAKSSASKLVPKLKKVQPITSAFGATDSSPHTTKPEVKMEVCDDFDDVMPRKTKKKGDLKSIRAYDSRFIQENIRMGRYTVENNGLNCEKRARSPERVQEESTSKFLFATSMTANLTLEEQLHMVSNPSYSRKEKSLGLLCEKYVPWPQRNAKLCLRLDECQHKLTRCSPSFLRLYCNDEIEDVSLDIAASKLGVERRRIYDIVNILESIHIVSRKRKNLYNWHGLKSLPTTIHEMKVRTHVTMAPIMTTILQERYAQEDNESGNESSNSGDDGCKARRRGKSLARLSQLFVKLFLDEENIIIPLDLAAKELIQRDEGLGEIGGNVLKTKIRRLYDIANVLVSVGLIEKVLVPHCRKPLFRWFGGRFNPDVCGIRRWGEGDENMVKEDDDGTKMVVDAKVYGDDSIASDTESDSEVYARSTPLHLATLFQAAVPPLSTLKARRSKDTERLSSLLVSAQGELISMNTTSPQSVAEVGLASLRPHKLADEHTAAPSKCIATGRPQSAAQAS</sequence>
<dbReference type="PANTHER" id="PTHR12081:SF7">
    <property type="entry name" value="TRANSCRIPTION FACTOR EFL-3"/>
    <property type="match status" value="1"/>
</dbReference>
<dbReference type="Proteomes" id="UP000285060">
    <property type="component" value="Unassembled WGS sequence"/>
</dbReference>
<feature type="domain" description="E2F/DP family winged-helix DNA-binding" evidence="7">
    <location>
        <begin position="356"/>
        <end position="441"/>
    </location>
</feature>
<dbReference type="InterPro" id="IPR036388">
    <property type="entry name" value="WH-like_DNA-bd_sf"/>
</dbReference>
<dbReference type="EMBL" id="QUSY01000443">
    <property type="protein sequence ID" value="RHY29421.1"/>
    <property type="molecule type" value="Genomic_DNA"/>
</dbReference>
<evidence type="ECO:0000313" key="9">
    <source>
        <dbReference type="Proteomes" id="UP000285060"/>
    </source>
</evidence>
<dbReference type="GO" id="GO:0090575">
    <property type="term" value="C:RNA polymerase II transcription regulator complex"/>
    <property type="evidence" value="ECO:0007669"/>
    <property type="project" value="TreeGrafter"/>
</dbReference>
<keyword evidence="3 5" id="KW-0238">DNA-binding</keyword>
<evidence type="ECO:0000256" key="4">
    <source>
        <dbReference type="ARBA" id="ARBA00023163"/>
    </source>
</evidence>
<feature type="region of interest" description="Disordered" evidence="6">
    <location>
        <begin position="565"/>
        <end position="586"/>
    </location>
</feature>
<proteinExistence type="inferred from homology"/>
<evidence type="ECO:0000256" key="2">
    <source>
        <dbReference type="ARBA" id="ARBA00023015"/>
    </source>
</evidence>
<dbReference type="Pfam" id="PF02319">
    <property type="entry name" value="WHD_E2F_TDP"/>
    <property type="match status" value="2"/>
</dbReference>
<dbReference type="VEuPathDB" id="FungiDB:H310_02400"/>
<evidence type="ECO:0000259" key="7">
    <source>
        <dbReference type="SMART" id="SM01372"/>
    </source>
</evidence>
<dbReference type="InterPro" id="IPR015633">
    <property type="entry name" value="E2F"/>
</dbReference>
<dbReference type="PANTHER" id="PTHR12081">
    <property type="entry name" value="TRANSCRIPTION FACTOR E2F"/>
    <property type="match status" value="1"/>
</dbReference>
<gene>
    <name evidence="8" type="ORF">DYB32_005152</name>
</gene>
<dbReference type="Gene3D" id="1.10.10.10">
    <property type="entry name" value="Winged helix-like DNA-binding domain superfamily/Winged helix DNA-binding domain"/>
    <property type="match status" value="2"/>
</dbReference>
<dbReference type="GO" id="GO:0000981">
    <property type="term" value="F:DNA-binding transcription factor activity, RNA polymerase II-specific"/>
    <property type="evidence" value="ECO:0007669"/>
    <property type="project" value="TreeGrafter"/>
</dbReference>
<evidence type="ECO:0000256" key="6">
    <source>
        <dbReference type="SAM" id="MobiDB-lite"/>
    </source>
</evidence>
<dbReference type="AlphaFoldDB" id="A0A418AVC1"/>
<feature type="domain" description="E2F/DP family winged-helix DNA-binding" evidence="7">
    <location>
        <begin position="209"/>
        <end position="302"/>
    </location>
</feature>
<keyword evidence="2 5" id="KW-0805">Transcription regulation</keyword>
<dbReference type="GO" id="GO:0000978">
    <property type="term" value="F:RNA polymerase II cis-regulatory region sequence-specific DNA binding"/>
    <property type="evidence" value="ECO:0007669"/>
    <property type="project" value="InterPro"/>
</dbReference>
<name>A0A418AVC1_9STRA</name>
<evidence type="ECO:0000256" key="5">
    <source>
        <dbReference type="RuleBase" id="RU003796"/>
    </source>
</evidence>
<evidence type="ECO:0000256" key="1">
    <source>
        <dbReference type="ARBA" id="ARBA00010940"/>
    </source>
</evidence>
<dbReference type="InterPro" id="IPR003316">
    <property type="entry name" value="E2F_WHTH_DNA-bd_dom"/>
</dbReference>
<dbReference type="InterPro" id="IPR036390">
    <property type="entry name" value="WH_DNA-bd_sf"/>
</dbReference>
<keyword evidence="5" id="KW-0539">Nucleus</keyword>
<dbReference type="SMART" id="SM01372">
    <property type="entry name" value="E2F_TDP"/>
    <property type="match status" value="2"/>
</dbReference>
<accession>A0A418AVC1</accession>
<comment type="caution">
    <text evidence="8">The sequence shown here is derived from an EMBL/GenBank/DDBJ whole genome shotgun (WGS) entry which is preliminary data.</text>
</comment>
<protein>
    <recommendedName>
        <fullName evidence="7">E2F/DP family winged-helix DNA-binding domain-containing protein</fullName>
    </recommendedName>
</protein>
<reference evidence="8 9" key="1">
    <citation type="submission" date="2018-08" db="EMBL/GenBank/DDBJ databases">
        <title>Aphanomyces genome sequencing and annotation.</title>
        <authorList>
            <person name="Minardi D."/>
            <person name="Oidtmann B."/>
            <person name="Van Der Giezen M."/>
            <person name="Studholme D.J."/>
        </authorList>
    </citation>
    <scope>NUCLEOTIDE SEQUENCE [LARGE SCALE GENOMIC DNA]</scope>
    <source>
        <strain evidence="8 9">NJM0002</strain>
    </source>
</reference>
<organism evidence="8 9">
    <name type="scientific">Aphanomyces invadans</name>
    <dbReference type="NCBI Taxonomy" id="157072"/>
    <lineage>
        <taxon>Eukaryota</taxon>
        <taxon>Sar</taxon>
        <taxon>Stramenopiles</taxon>
        <taxon>Oomycota</taxon>
        <taxon>Saprolegniomycetes</taxon>
        <taxon>Saprolegniales</taxon>
        <taxon>Verrucalvaceae</taxon>
        <taxon>Aphanomyces</taxon>
    </lineage>
</organism>
<dbReference type="SUPFAM" id="SSF46785">
    <property type="entry name" value="Winged helix' DNA-binding domain"/>
    <property type="match status" value="2"/>
</dbReference>
<comment type="similarity">
    <text evidence="1 5">Belongs to the E2F/DP family.</text>
</comment>
<evidence type="ECO:0000313" key="8">
    <source>
        <dbReference type="EMBL" id="RHY29421.1"/>
    </source>
</evidence>